<protein>
    <submittedName>
        <fullName evidence="2">DNA repair protein</fullName>
    </submittedName>
</protein>
<sequence length="273" mass="29856">MAMKIATDDNAEIIKSAEDTKKTTSARSTKGTKATKSTKSAAAVKRATSTRSTKSAEGTKKATSTRSTKSAEGTKKATSTGSAKSAEGTKKATSTGSAKSTDSTKSTKRTAKRTTKRTATRKKATTPKPQPSSDRKFADLVLDESIYDELPLAHKVAHLLKDSYGVGWVDGYMDQVQREIPKSITERYSDALAAFENARTVAQAEIILGFMNLLPVLVRTFANRLFMELPVEPQYQDELHSVESIASKLERNNDGEHIRSVMETVRYLPQVRE</sequence>
<keyword evidence="3" id="KW-1185">Reference proteome</keyword>
<proteinExistence type="predicted"/>
<feature type="compositionally biased region" description="Low complexity" evidence="1">
    <location>
        <begin position="23"/>
        <end position="53"/>
    </location>
</feature>
<evidence type="ECO:0000313" key="3">
    <source>
        <dbReference type="Proteomes" id="UP000287609"/>
    </source>
</evidence>
<evidence type="ECO:0000313" key="2">
    <source>
        <dbReference type="EMBL" id="RSX56183.1"/>
    </source>
</evidence>
<dbReference type="Proteomes" id="UP000287609">
    <property type="component" value="Unassembled WGS sequence"/>
</dbReference>
<evidence type="ECO:0000256" key="1">
    <source>
        <dbReference type="SAM" id="MobiDB-lite"/>
    </source>
</evidence>
<dbReference type="AlphaFoldDB" id="A0A430FTG8"/>
<feature type="compositionally biased region" description="Low complexity" evidence="1">
    <location>
        <begin position="61"/>
        <end position="71"/>
    </location>
</feature>
<dbReference type="EMBL" id="QXGM01000001">
    <property type="protein sequence ID" value="RSX56183.1"/>
    <property type="molecule type" value="Genomic_DNA"/>
</dbReference>
<feature type="compositionally biased region" description="Low complexity" evidence="1">
    <location>
        <begin position="91"/>
        <end position="104"/>
    </location>
</feature>
<accession>A0A430FTG8</accession>
<organism evidence="2 3">
    <name type="scientific">Bifidobacterium dolichotidis</name>
    <dbReference type="NCBI Taxonomy" id="2306976"/>
    <lineage>
        <taxon>Bacteria</taxon>
        <taxon>Bacillati</taxon>
        <taxon>Actinomycetota</taxon>
        <taxon>Actinomycetes</taxon>
        <taxon>Bifidobacteriales</taxon>
        <taxon>Bifidobacteriaceae</taxon>
        <taxon>Bifidobacterium</taxon>
    </lineage>
</organism>
<feature type="compositionally biased region" description="Basic residues" evidence="1">
    <location>
        <begin position="106"/>
        <end position="125"/>
    </location>
</feature>
<gene>
    <name evidence="2" type="ORF">D2E26_0746</name>
</gene>
<reference evidence="2 3" key="1">
    <citation type="submission" date="2018-09" db="EMBL/GenBank/DDBJ databases">
        <title>Characterization of the phylogenetic diversity of five novel species belonging to the genus Bifidobacterium.</title>
        <authorList>
            <person name="Lugli G.A."/>
            <person name="Duranti S."/>
            <person name="Milani C."/>
        </authorList>
    </citation>
    <scope>NUCLEOTIDE SEQUENCE [LARGE SCALE GENOMIC DNA]</scope>
    <source>
        <strain evidence="2 3">2036B</strain>
    </source>
</reference>
<comment type="caution">
    <text evidence="2">The sequence shown here is derived from an EMBL/GenBank/DDBJ whole genome shotgun (WGS) entry which is preliminary data.</text>
</comment>
<name>A0A430FTG8_9BIFI</name>
<feature type="region of interest" description="Disordered" evidence="1">
    <location>
        <begin position="1"/>
        <end position="136"/>
    </location>
</feature>